<reference evidence="1" key="1">
    <citation type="submission" date="2020-06" db="EMBL/GenBank/DDBJ databases">
        <title>Whole Genome Sequence of Bradyrhizobium sp. Strain 1S1.</title>
        <authorList>
            <person name="Bromfield E.S.P."/>
            <person name="Cloutier S."/>
        </authorList>
    </citation>
    <scope>NUCLEOTIDE SEQUENCE [LARGE SCALE GENOMIC DNA]</scope>
    <source>
        <strain evidence="1">1S1</strain>
    </source>
</reference>
<dbReference type="EMBL" id="JAAOLE020000001">
    <property type="protein sequence ID" value="NVI46454.1"/>
    <property type="molecule type" value="Genomic_DNA"/>
</dbReference>
<dbReference type="AlphaFoldDB" id="A0A974A3N6"/>
<name>A0A974A3N6_9BRAD</name>
<evidence type="ECO:0000313" key="1">
    <source>
        <dbReference type="EMBL" id="NVI46454.1"/>
    </source>
</evidence>
<organism evidence="1">
    <name type="scientific">Bradyrhizobium septentrionale</name>
    <dbReference type="NCBI Taxonomy" id="1404411"/>
    <lineage>
        <taxon>Bacteria</taxon>
        <taxon>Pseudomonadati</taxon>
        <taxon>Pseudomonadota</taxon>
        <taxon>Alphaproteobacteria</taxon>
        <taxon>Hyphomicrobiales</taxon>
        <taxon>Nitrobacteraceae</taxon>
        <taxon>Bradyrhizobium</taxon>
    </lineage>
</organism>
<protein>
    <submittedName>
        <fullName evidence="1">Uncharacterized protein</fullName>
    </submittedName>
</protein>
<gene>
    <name evidence="1" type="ORF">HAP48_026545</name>
</gene>
<comment type="caution">
    <text evidence="1">The sequence shown here is derived from an EMBL/GenBank/DDBJ whole genome shotgun (WGS) entry which is preliminary data.</text>
</comment>
<dbReference type="RefSeq" id="WP_166205776.1">
    <property type="nucleotide sequence ID" value="NZ_CP088285.1"/>
</dbReference>
<sequence length="58" mass="6548">MAQALKRGDAVVWRVSLGVAFPGEVDTVRGNDVYVLFPNRERPTGGHWLTSEELQHER</sequence>
<accession>A0A974A3N6</accession>
<proteinExistence type="predicted"/>